<sequence>MKINKQYQWPLIFLFLLLFFIFFALFEENKPIENKVRLDLELNPGIIKIDEKKKEHEIAIKLKAVNPTQSVFTPDVYFFRVELNRSYPDSPGYIIKEFSTKLGAASDEFEENFLWEENILNNEEFKFRIHFNMYRRNGNKEPTLIASSTKILRLEK</sequence>
<gene>
    <name evidence="1" type="ORF">A3A69_01915</name>
</gene>
<dbReference type="Proteomes" id="UP000177458">
    <property type="component" value="Unassembled WGS sequence"/>
</dbReference>
<proteinExistence type="predicted"/>
<organism evidence="1 2">
    <name type="scientific">candidate division WWE3 bacterium RIFCSPLOWO2_01_FULL_37_15</name>
    <dbReference type="NCBI Taxonomy" id="1802622"/>
    <lineage>
        <taxon>Bacteria</taxon>
        <taxon>Katanobacteria</taxon>
    </lineage>
</organism>
<reference evidence="1 2" key="1">
    <citation type="journal article" date="2016" name="Nat. Commun.">
        <title>Thousands of microbial genomes shed light on interconnected biogeochemical processes in an aquifer system.</title>
        <authorList>
            <person name="Anantharaman K."/>
            <person name="Brown C.T."/>
            <person name="Hug L.A."/>
            <person name="Sharon I."/>
            <person name="Castelle C.J."/>
            <person name="Probst A.J."/>
            <person name="Thomas B.C."/>
            <person name="Singh A."/>
            <person name="Wilkins M.J."/>
            <person name="Karaoz U."/>
            <person name="Brodie E.L."/>
            <person name="Williams K.H."/>
            <person name="Hubbard S.S."/>
            <person name="Banfield J.F."/>
        </authorList>
    </citation>
    <scope>NUCLEOTIDE SEQUENCE [LARGE SCALE GENOMIC DNA]</scope>
</reference>
<accession>A0A1F4USU6</accession>
<evidence type="ECO:0000313" key="1">
    <source>
        <dbReference type="EMBL" id="OGC47962.1"/>
    </source>
</evidence>
<name>A0A1F4USU6_UNCKA</name>
<dbReference type="EMBL" id="MEVF01000054">
    <property type="protein sequence ID" value="OGC47962.1"/>
    <property type="molecule type" value="Genomic_DNA"/>
</dbReference>
<comment type="caution">
    <text evidence="1">The sequence shown here is derived from an EMBL/GenBank/DDBJ whole genome shotgun (WGS) entry which is preliminary data.</text>
</comment>
<protein>
    <submittedName>
        <fullName evidence="1">Uncharacterized protein</fullName>
    </submittedName>
</protein>
<dbReference type="AlphaFoldDB" id="A0A1F4USU6"/>
<evidence type="ECO:0000313" key="2">
    <source>
        <dbReference type="Proteomes" id="UP000177458"/>
    </source>
</evidence>